<evidence type="ECO:0000256" key="1">
    <source>
        <dbReference type="ARBA" id="ARBA00022723"/>
    </source>
</evidence>
<evidence type="ECO:0000313" key="5">
    <source>
        <dbReference type="EMBL" id="TCL76548.1"/>
    </source>
</evidence>
<dbReference type="SUPFAM" id="SSF51735">
    <property type="entry name" value="NAD(P)-binding Rossmann-fold domains"/>
    <property type="match status" value="1"/>
</dbReference>
<keyword evidence="2" id="KW-0862">Zinc</keyword>
<dbReference type="Gene3D" id="3.40.50.720">
    <property type="entry name" value="NAD(P)-binding Rossmann-like Domain"/>
    <property type="match status" value="1"/>
</dbReference>
<keyword evidence="1" id="KW-0479">Metal-binding</keyword>
<proteinExistence type="predicted"/>
<dbReference type="Pfam" id="PF08240">
    <property type="entry name" value="ADH_N"/>
    <property type="match status" value="1"/>
</dbReference>
<dbReference type="SMART" id="SM00829">
    <property type="entry name" value="PKS_ER"/>
    <property type="match status" value="1"/>
</dbReference>
<dbReference type="InterPro" id="IPR050129">
    <property type="entry name" value="Zn_alcohol_dh"/>
</dbReference>
<reference evidence="5 6" key="1">
    <citation type="submission" date="2019-03" db="EMBL/GenBank/DDBJ databases">
        <title>Genomic Encyclopedia of Type Strains, Phase IV (KMG-IV): sequencing the most valuable type-strain genomes for metagenomic binning, comparative biology and taxonomic classification.</title>
        <authorList>
            <person name="Goeker M."/>
        </authorList>
    </citation>
    <scope>NUCLEOTIDE SEQUENCE [LARGE SCALE GENOMIC DNA]</scope>
    <source>
        <strain evidence="5 6">LX-B</strain>
    </source>
</reference>
<keyword evidence="6" id="KW-1185">Reference proteome</keyword>
<evidence type="ECO:0000313" key="6">
    <source>
        <dbReference type="Proteomes" id="UP000295008"/>
    </source>
</evidence>
<organism evidence="5 6">
    <name type="scientific">Hydrogenispora ethanolica</name>
    <dbReference type="NCBI Taxonomy" id="1082276"/>
    <lineage>
        <taxon>Bacteria</taxon>
        <taxon>Bacillati</taxon>
        <taxon>Bacillota</taxon>
        <taxon>Hydrogenispora</taxon>
    </lineage>
</organism>
<evidence type="ECO:0000256" key="3">
    <source>
        <dbReference type="ARBA" id="ARBA00023002"/>
    </source>
</evidence>
<dbReference type="OrthoDB" id="9769198at2"/>
<dbReference type="EMBL" id="SLUN01000002">
    <property type="protein sequence ID" value="TCL76548.1"/>
    <property type="molecule type" value="Genomic_DNA"/>
</dbReference>
<dbReference type="InterPro" id="IPR036291">
    <property type="entry name" value="NAD(P)-bd_dom_sf"/>
</dbReference>
<dbReference type="PANTHER" id="PTHR43401:SF2">
    <property type="entry name" value="L-THREONINE 3-DEHYDROGENASE"/>
    <property type="match status" value="1"/>
</dbReference>
<dbReference type="AlphaFoldDB" id="A0A4R1SAR2"/>
<dbReference type="InterPro" id="IPR011032">
    <property type="entry name" value="GroES-like_sf"/>
</dbReference>
<dbReference type="InterPro" id="IPR013149">
    <property type="entry name" value="ADH-like_C"/>
</dbReference>
<comment type="caution">
    <text evidence="5">The sequence shown here is derived from an EMBL/GenBank/DDBJ whole genome shotgun (WGS) entry which is preliminary data.</text>
</comment>
<keyword evidence="3" id="KW-0560">Oxidoreductase</keyword>
<protein>
    <submittedName>
        <fullName evidence="5">2-desacetyl-2-hydroxyethyl bacteriochlorophyllide A dehydrogenase</fullName>
    </submittedName>
</protein>
<dbReference type="SUPFAM" id="SSF50129">
    <property type="entry name" value="GroES-like"/>
    <property type="match status" value="1"/>
</dbReference>
<dbReference type="Proteomes" id="UP000295008">
    <property type="component" value="Unassembled WGS sequence"/>
</dbReference>
<feature type="domain" description="Enoyl reductase (ER)" evidence="4">
    <location>
        <begin position="8"/>
        <end position="335"/>
    </location>
</feature>
<dbReference type="InterPro" id="IPR020843">
    <property type="entry name" value="ER"/>
</dbReference>
<dbReference type="PANTHER" id="PTHR43401">
    <property type="entry name" value="L-THREONINE 3-DEHYDROGENASE"/>
    <property type="match status" value="1"/>
</dbReference>
<gene>
    <name evidence="5" type="ORF">EDC14_1002307</name>
</gene>
<evidence type="ECO:0000259" key="4">
    <source>
        <dbReference type="SMART" id="SM00829"/>
    </source>
</evidence>
<dbReference type="GO" id="GO:0016491">
    <property type="term" value="F:oxidoreductase activity"/>
    <property type="evidence" value="ECO:0007669"/>
    <property type="project" value="UniProtKB-KW"/>
</dbReference>
<accession>A0A4R1SAR2</accession>
<name>A0A4R1SAR2_HYDET</name>
<dbReference type="Pfam" id="PF00107">
    <property type="entry name" value="ADH_zinc_N"/>
    <property type="match status" value="1"/>
</dbReference>
<dbReference type="Gene3D" id="3.90.180.10">
    <property type="entry name" value="Medium-chain alcohol dehydrogenases, catalytic domain"/>
    <property type="match status" value="1"/>
</dbReference>
<evidence type="ECO:0000256" key="2">
    <source>
        <dbReference type="ARBA" id="ARBA00022833"/>
    </source>
</evidence>
<dbReference type="GO" id="GO:0046872">
    <property type="term" value="F:metal ion binding"/>
    <property type="evidence" value="ECO:0007669"/>
    <property type="project" value="UniProtKB-KW"/>
</dbReference>
<dbReference type="InterPro" id="IPR013154">
    <property type="entry name" value="ADH-like_N"/>
</dbReference>
<dbReference type="RefSeq" id="WP_132012716.1">
    <property type="nucleotide sequence ID" value="NZ_SLUN01000002.1"/>
</dbReference>
<sequence length="338" mass="36618">MKAAVFDGRSGVRIVDRPIPEVGRDEALVKVKYVGICGSDLTIYLGKNPRAKIPVTPGHEIVGEIVALKGASTAPLAVGDRVAVVPTLTCGSCELCRTGRRHLCKAIHFIGIQTEGGFAEYVKVPVDNLLRLPEGLSFEKAVLVEPVAVAIHAIRLARVEAGDFAVVVGAGPIGLLVAMLARHSGCEVLISEISESRAQFAEELGFATVHAARADLVGRVKELTGERGADLIFECVGHPSTIDPMIEMGRPEAQFVVVGAFKEPAPIDLFRMSRKEQRVVASWTYTMDDFRRAVQFLDESAIPFERIISHFIPLDQAQEAMAMIRQADKAMKVVLKLS</sequence>